<evidence type="ECO:0000313" key="2">
    <source>
        <dbReference type="Proteomes" id="UP000017973"/>
    </source>
</evidence>
<organism evidence="1 2">
    <name type="scientific">Brevibacillus panacihumi W25</name>
    <dbReference type="NCBI Taxonomy" id="1408254"/>
    <lineage>
        <taxon>Bacteria</taxon>
        <taxon>Bacillati</taxon>
        <taxon>Bacillota</taxon>
        <taxon>Bacilli</taxon>
        <taxon>Bacillales</taxon>
        <taxon>Paenibacillaceae</taxon>
        <taxon>Brevibacillus</taxon>
    </lineage>
</organism>
<dbReference type="EMBL" id="AYJU01000003">
    <property type="protein sequence ID" value="EST55702.1"/>
    <property type="molecule type" value="Genomic_DNA"/>
</dbReference>
<name>V6MBU5_9BACL</name>
<sequence>MLGDMLVAGVQFDEVDSFCKKNFSNDFRERIRMIIEAQIQSEKPFEVQGEHYYITQMKLYNFSKSGVTEGEQITEELVGFIATLEKRRMEIRNKPDQYKGYGRAFLREIGNWLNHHLPLGKGVFEMLVVKDAVWLMYRIKTKDIASLGSTSGNAGYKPESSLSVIYQERYDDMGVHGTHHNRYYAVTATMEGYSGIIELSFRSEKFANGGAGEGYLEGITYEWGREGAVKQLHIYSKKRLLSPDDEPVNYKGFHCYPYQMPADIMNPKEFYCYNPDGYMGNSSIEIRELFQNMKEYYKKIFKITPKQNDLLSFKSPNGDDLRDEGIGYGFKIYT</sequence>
<dbReference type="AlphaFoldDB" id="V6MBU5"/>
<keyword evidence="2" id="KW-1185">Reference proteome</keyword>
<accession>V6MBU5</accession>
<dbReference type="PATRIC" id="fig|1408254.3.peg.1425"/>
<protein>
    <submittedName>
        <fullName evidence="1">Uncharacterized protein</fullName>
    </submittedName>
</protein>
<dbReference type="STRING" id="1408254.T458_07195"/>
<gene>
    <name evidence="1" type="ORF">T458_07195</name>
</gene>
<comment type="caution">
    <text evidence="1">The sequence shown here is derived from an EMBL/GenBank/DDBJ whole genome shotgun (WGS) entry which is preliminary data.</text>
</comment>
<dbReference type="Proteomes" id="UP000017973">
    <property type="component" value="Unassembled WGS sequence"/>
</dbReference>
<evidence type="ECO:0000313" key="1">
    <source>
        <dbReference type="EMBL" id="EST55702.1"/>
    </source>
</evidence>
<proteinExistence type="predicted"/>
<dbReference type="OrthoDB" id="10000921at2"/>
<dbReference type="RefSeq" id="WP_023555460.1">
    <property type="nucleotide sequence ID" value="NZ_KI629787.1"/>
</dbReference>
<reference evidence="1 2" key="1">
    <citation type="journal article" date="2014" name="Genome Announc.">
        <title>Draft Genome Sequence of Brevibacillus panacihumi Strain W25, a Halotolerant Hydrocarbon-Degrading Bacterium.</title>
        <authorList>
            <person name="Wang X."/>
            <person name="Jin D."/>
            <person name="Zhou L."/>
            <person name="Wu L."/>
            <person name="An W."/>
            <person name="Chen Y."/>
            <person name="Zhao L."/>
        </authorList>
    </citation>
    <scope>NUCLEOTIDE SEQUENCE [LARGE SCALE GENOMIC DNA]</scope>
    <source>
        <strain evidence="1 2">W25</strain>
    </source>
</reference>
<dbReference type="HOGENOM" id="CLU_830731_0_0_9"/>